<evidence type="ECO:0000313" key="2">
    <source>
        <dbReference type="Proteomes" id="UP001153332"/>
    </source>
</evidence>
<gene>
    <name evidence="1" type="ORF">O1611_g7466</name>
</gene>
<dbReference type="EMBL" id="JAPUUL010001987">
    <property type="protein sequence ID" value="KAJ8126172.1"/>
    <property type="molecule type" value="Genomic_DNA"/>
</dbReference>
<dbReference type="Proteomes" id="UP001153332">
    <property type="component" value="Unassembled WGS sequence"/>
</dbReference>
<comment type="caution">
    <text evidence="1">The sequence shown here is derived from an EMBL/GenBank/DDBJ whole genome shotgun (WGS) entry which is preliminary data.</text>
</comment>
<name>A0ACC2JF98_9PEZI</name>
<evidence type="ECO:0000313" key="1">
    <source>
        <dbReference type="EMBL" id="KAJ8126172.1"/>
    </source>
</evidence>
<accession>A0ACC2JF98</accession>
<proteinExistence type="predicted"/>
<sequence length="596" mass="65581">MAGVRYDNLVGLILGTVILQVLAALCVGLRFYTKRWKRQKIITSDWLVTVAFIFGAGLTALELYGEGMLYTHVAAISSHALAYPTGASIEDPKSVTDRVNRAKYVEFSFLILGIIGLGFLKLSVCFLYWNLFAKLMFRRFLIFWTVIITLWTVTFSIIHFAECGDHLLALFAQIKDYTKYCKVSIHSGWAYVGTDILTDVITLIIPIPVILRLNMSRQMKVLSLLCRELAEETNSSVGASTVEAYIYISSTLSRYTEDAILILTGFSIWNLAEIQIGIIAACGPALRAVAIKLLRFLSKIRGCGLYNHEINDVGQMLRVPRRDGTSINDSPHPAPRTPRLQTSSGFSSTYTTAFPASATHLIIIINLDMPPATTTPPAEPRGTLDYTTSEAGNPFVDGWYADPGSAIYDGVFWVYSTSSRVPGEQTYIDAFSSPDLINWTKHLSVLTIANVAWATKALGTPTPISRNGKYYLYFSANNIQEDEIGAVGGIGVAVANKPDGPFVDAIGKPLIGKYHNDAQPIDPDVFVDDADGRAYIYYGGHSHANIVVLNEDMISLGTFEDGAIFKEITPKNYANGPRMHKQGFGTRQRSSDRNGA</sequence>
<reference evidence="1" key="1">
    <citation type="submission" date="2022-12" db="EMBL/GenBank/DDBJ databases">
        <title>Genome Sequence of Lasiodiplodia mahajangana.</title>
        <authorList>
            <person name="Buettner E."/>
        </authorList>
    </citation>
    <scope>NUCLEOTIDE SEQUENCE</scope>
    <source>
        <strain evidence="1">VT137</strain>
    </source>
</reference>
<keyword evidence="2" id="KW-1185">Reference proteome</keyword>
<protein>
    <submittedName>
        <fullName evidence="1">Uncharacterized protein</fullName>
    </submittedName>
</protein>
<organism evidence="1 2">
    <name type="scientific">Lasiodiplodia mahajangana</name>
    <dbReference type="NCBI Taxonomy" id="1108764"/>
    <lineage>
        <taxon>Eukaryota</taxon>
        <taxon>Fungi</taxon>
        <taxon>Dikarya</taxon>
        <taxon>Ascomycota</taxon>
        <taxon>Pezizomycotina</taxon>
        <taxon>Dothideomycetes</taxon>
        <taxon>Dothideomycetes incertae sedis</taxon>
        <taxon>Botryosphaeriales</taxon>
        <taxon>Botryosphaeriaceae</taxon>
        <taxon>Lasiodiplodia</taxon>
    </lineage>
</organism>